<proteinExistence type="predicted"/>
<keyword evidence="2" id="KW-1185">Reference proteome</keyword>
<feature type="non-terminal residue" evidence="1">
    <location>
        <position position="1"/>
    </location>
</feature>
<comment type="caution">
    <text evidence="1">The sequence shown here is derived from an EMBL/GenBank/DDBJ whole genome shotgun (WGS) entry which is preliminary data.</text>
</comment>
<gene>
    <name evidence="1" type="ORF">OnM2_005020</name>
</gene>
<evidence type="ECO:0000313" key="2">
    <source>
        <dbReference type="Proteomes" id="UP000286134"/>
    </source>
</evidence>
<evidence type="ECO:0000313" key="1">
    <source>
        <dbReference type="EMBL" id="RKF65601.1"/>
    </source>
</evidence>
<dbReference type="AlphaFoldDB" id="A0A420I7E8"/>
<name>A0A420I7E8_9PEZI</name>
<dbReference type="EMBL" id="MCFK01000564">
    <property type="protein sequence ID" value="RKF65601.1"/>
    <property type="molecule type" value="Genomic_DNA"/>
</dbReference>
<accession>A0A420I7E8</accession>
<protein>
    <submittedName>
        <fullName evidence="1">Uncharacterized protein</fullName>
    </submittedName>
</protein>
<reference evidence="1 2" key="1">
    <citation type="journal article" date="2018" name="BMC Genomics">
        <title>Comparative genome analyses reveal sequence features reflecting distinct modes of host-adaptation between dicot and monocot powdery mildew.</title>
        <authorList>
            <person name="Wu Y."/>
            <person name="Ma X."/>
            <person name="Pan Z."/>
            <person name="Kale S.D."/>
            <person name="Song Y."/>
            <person name="King H."/>
            <person name="Zhang Q."/>
            <person name="Presley C."/>
            <person name="Deng X."/>
            <person name="Wei C.I."/>
            <person name="Xiao S."/>
        </authorList>
    </citation>
    <scope>NUCLEOTIDE SEQUENCE [LARGE SCALE GENOMIC DNA]</scope>
    <source>
        <strain evidence="1">UMSG2</strain>
    </source>
</reference>
<dbReference type="Proteomes" id="UP000286134">
    <property type="component" value="Unassembled WGS sequence"/>
</dbReference>
<organism evidence="1 2">
    <name type="scientific">Erysiphe neolycopersici</name>
    <dbReference type="NCBI Taxonomy" id="212602"/>
    <lineage>
        <taxon>Eukaryota</taxon>
        <taxon>Fungi</taxon>
        <taxon>Dikarya</taxon>
        <taxon>Ascomycota</taxon>
        <taxon>Pezizomycotina</taxon>
        <taxon>Leotiomycetes</taxon>
        <taxon>Erysiphales</taxon>
        <taxon>Erysiphaceae</taxon>
        <taxon>Erysiphe</taxon>
    </lineage>
</organism>
<sequence length="71" mass="8181">RVLQYEKLVAKLPISPQDEKTNHVYKESDFIMKGNTPAVISAELLKISFRLESLESKGKHAQQRFQKLRAP</sequence>